<dbReference type="Proteomes" id="UP000294902">
    <property type="component" value="Unassembled WGS sequence"/>
</dbReference>
<proteinExistence type="inferred from homology"/>
<organism evidence="3 4">
    <name type="scientific">Natranaerovirga pectinivora</name>
    <dbReference type="NCBI Taxonomy" id="682400"/>
    <lineage>
        <taxon>Bacteria</taxon>
        <taxon>Bacillati</taxon>
        <taxon>Bacillota</taxon>
        <taxon>Clostridia</taxon>
        <taxon>Lachnospirales</taxon>
        <taxon>Natranaerovirgaceae</taxon>
        <taxon>Natranaerovirga</taxon>
    </lineage>
</organism>
<dbReference type="EMBL" id="SMAL01000003">
    <property type="protein sequence ID" value="TCT15421.1"/>
    <property type="molecule type" value="Genomic_DNA"/>
</dbReference>
<dbReference type="InterPro" id="IPR002491">
    <property type="entry name" value="ABC_transptr_periplasmic_BD"/>
</dbReference>
<dbReference type="PROSITE" id="PS51257">
    <property type="entry name" value="PROKAR_LIPOPROTEIN"/>
    <property type="match status" value="1"/>
</dbReference>
<reference evidence="3 4" key="1">
    <citation type="submission" date="2019-03" db="EMBL/GenBank/DDBJ databases">
        <title>Genomic Encyclopedia of Type Strains, Phase IV (KMG-IV): sequencing the most valuable type-strain genomes for metagenomic binning, comparative biology and taxonomic classification.</title>
        <authorList>
            <person name="Goeker M."/>
        </authorList>
    </citation>
    <scope>NUCLEOTIDE SEQUENCE [LARGE SCALE GENOMIC DNA]</scope>
    <source>
        <strain evidence="3 4">DSM 24629</strain>
    </source>
</reference>
<sequence>MKKILSVLLIISLGLLVIGCSKKDEVAPTIVVSDGIQEVVTNEEPEEVETLRVIAGTVASAEFLDLLDITPIGVVSTAHKLPSRYDNIPQIGTAMSPDLEFIVSLNADLYISDNGLKENIEALLEGQNLETMFLINNSFDDVMRNFEELGSFFRKEDRAGELVKEMKDKEEEILASIKNKEVSRVMIIFGTPESFMLATERSYAGGIVKKLGGINVTDDIKNAPPSPYIPFSLETVADLNPDVILRLSHAAPEATRAAFEREFAQGFWVNLDAVKNNRVYDLDNNYFGVTANVRAKDSLEKMAEILYK</sequence>
<evidence type="ECO:0000313" key="4">
    <source>
        <dbReference type="Proteomes" id="UP000294902"/>
    </source>
</evidence>
<evidence type="ECO:0000313" key="3">
    <source>
        <dbReference type="EMBL" id="TCT15421.1"/>
    </source>
</evidence>
<protein>
    <submittedName>
        <fullName evidence="3">Iron complex transport system substrate-binding protein</fullName>
    </submittedName>
</protein>
<feature type="domain" description="Fe/B12 periplasmic-binding" evidence="2">
    <location>
        <begin position="52"/>
        <end position="308"/>
    </location>
</feature>
<accession>A0A4R3MQH3</accession>
<dbReference type="OrthoDB" id="66025at2"/>
<dbReference type="PANTHER" id="PTHR30535">
    <property type="entry name" value="VITAMIN B12-BINDING PROTEIN"/>
    <property type="match status" value="1"/>
</dbReference>
<name>A0A4R3MQH3_9FIRM</name>
<dbReference type="InterPro" id="IPR050902">
    <property type="entry name" value="ABC_Transporter_SBP"/>
</dbReference>
<dbReference type="GO" id="GO:0071281">
    <property type="term" value="P:cellular response to iron ion"/>
    <property type="evidence" value="ECO:0007669"/>
    <property type="project" value="TreeGrafter"/>
</dbReference>
<gene>
    <name evidence="3" type="ORF">EDC18_103126</name>
</gene>
<dbReference type="AlphaFoldDB" id="A0A4R3MQH3"/>
<evidence type="ECO:0000256" key="1">
    <source>
        <dbReference type="ARBA" id="ARBA00008814"/>
    </source>
</evidence>
<comment type="similarity">
    <text evidence="1">Belongs to the bacterial solute-binding protein 8 family.</text>
</comment>
<dbReference type="Pfam" id="PF01497">
    <property type="entry name" value="Peripla_BP_2"/>
    <property type="match status" value="1"/>
</dbReference>
<dbReference type="Gene3D" id="3.40.50.1980">
    <property type="entry name" value="Nitrogenase molybdenum iron protein domain"/>
    <property type="match status" value="2"/>
</dbReference>
<dbReference type="PANTHER" id="PTHR30535:SF36">
    <property type="entry name" value="HIGH-AFFINITY HEME UPTAKE SYSTEM PROTEIN ISDE"/>
    <property type="match status" value="1"/>
</dbReference>
<dbReference type="SUPFAM" id="SSF53807">
    <property type="entry name" value="Helical backbone' metal receptor"/>
    <property type="match status" value="1"/>
</dbReference>
<evidence type="ECO:0000259" key="2">
    <source>
        <dbReference type="PROSITE" id="PS50983"/>
    </source>
</evidence>
<keyword evidence="4" id="KW-1185">Reference proteome</keyword>
<dbReference type="PROSITE" id="PS50983">
    <property type="entry name" value="FE_B12_PBP"/>
    <property type="match status" value="1"/>
</dbReference>
<comment type="caution">
    <text evidence="3">The sequence shown here is derived from an EMBL/GenBank/DDBJ whole genome shotgun (WGS) entry which is preliminary data.</text>
</comment>
<dbReference type="RefSeq" id="WP_132251098.1">
    <property type="nucleotide sequence ID" value="NZ_SMAL01000003.1"/>
</dbReference>